<dbReference type="PANTHER" id="PTHR10410">
    <property type="entry name" value="EUKARYOTIC TRANSLATION INITIATION FACTOR 3 -RELATED"/>
    <property type="match status" value="1"/>
</dbReference>
<feature type="compositionally biased region" description="Acidic residues" evidence="5">
    <location>
        <begin position="361"/>
        <end position="370"/>
    </location>
</feature>
<comment type="subunit">
    <text evidence="4">Component of the eukaryotic translation initiation factor 3 (eIF-3) complex.</text>
</comment>
<name>A0ABQ8ULH4_9EUKA</name>
<organism evidence="7 8">
    <name type="scientific">Paratrimastix pyriformis</name>
    <dbReference type="NCBI Taxonomy" id="342808"/>
    <lineage>
        <taxon>Eukaryota</taxon>
        <taxon>Metamonada</taxon>
        <taxon>Preaxostyla</taxon>
        <taxon>Paratrimastigidae</taxon>
        <taxon>Paratrimastix</taxon>
    </lineage>
</organism>
<evidence type="ECO:0000256" key="4">
    <source>
        <dbReference type="HAMAP-Rule" id="MF_03007"/>
    </source>
</evidence>
<dbReference type="InterPro" id="IPR027524">
    <property type="entry name" value="eIF3h"/>
</dbReference>
<dbReference type="Proteomes" id="UP001141327">
    <property type="component" value="Unassembled WGS sequence"/>
</dbReference>
<comment type="caution">
    <text evidence="7">The sequence shown here is derived from an EMBL/GenBank/DDBJ whole genome shotgun (WGS) entry which is preliminary data.</text>
</comment>
<dbReference type="CDD" id="cd08065">
    <property type="entry name" value="MPN_eIF3h"/>
    <property type="match status" value="1"/>
</dbReference>
<keyword evidence="2 4" id="KW-0396">Initiation factor</keyword>
<keyword evidence="8" id="KW-1185">Reference proteome</keyword>
<comment type="subcellular location">
    <subcellularLocation>
        <location evidence="4">Cytoplasm</location>
    </subcellularLocation>
</comment>
<protein>
    <recommendedName>
        <fullName evidence="4">Eukaryotic translation initiation factor 3 subunit H</fullName>
        <shortName evidence="4">eIF3h</shortName>
    </recommendedName>
</protein>
<dbReference type="Gene3D" id="3.40.140.10">
    <property type="entry name" value="Cytidine Deaminase, domain 2"/>
    <property type="match status" value="1"/>
</dbReference>
<dbReference type="Pfam" id="PF19445">
    <property type="entry name" value="eIF3h_C"/>
    <property type="match status" value="1"/>
</dbReference>
<sequence length="396" mass="44180">MTDQKPKLSFRAKVLGEVAKDLAPPQPEEQIEVVEIDALVVMKIVKHATEQLPSAANGNLCGLDFGKRLEVTNCFPFLKTASDESDEKVNEYQVEMMKHLRKVNVDHNGVGWYQSVINDNLIPTQFDFQDNLGKSIVLIYDPLRSSQGPLSLKAYRLTPEFLAHYRSLRGSSVTAENLTKARLRPQDVLEEIPVVLKSSTGLTPALLAELQDKPELDCEFDLLDLNPDAFFEKHLEFLTECVDELSTEQTKAHAYHRTLAKYQSLVANFYAKKRQEAREQGETNFREEQVPHPFNKPLEPNLLPSLTLRTQIAHYAEGLSRAASQQMGQLYMLGGLHKNIHQASASTSAYPAPAKKIGPFGDEEEDDAEEATTAQRAVLDGGPAVMESLLRAAVPK</sequence>
<evidence type="ECO:0000259" key="6">
    <source>
        <dbReference type="PROSITE" id="PS50249"/>
    </source>
</evidence>
<comment type="similarity">
    <text evidence="4">Belongs to the eIF-3 subunit H family.</text>
</comment>
<dbReference type="GO" id="GO:0003743">
    <property type="term" value="F:translation initiation factor activity"/>
    <property type="evidence" value="ECO:0007669"/>
    <property type="project" value="UniProtKB-KW"/>
</dbReference>
<evidence type="ECO:0000256" key="2">
    <source>
        <dbReference type="ARBA" id="ARBA00022540"/>
    </source>
</evidence>
<dbReference type="HAMAP" id="MF_03007">
    <property type="entry name" value="eIF3h"/>
    <property type="match status" value="1"/>
</dbReference>
<dbReference type="InterPro" id="IPR037518">
    <property type="entry name" value="MPN"/>
</dbReference>
<evidence type="ECO:0000256" key="3">
    <source>
        <dbReference type="ARBA" id="ARBA00022917"/>
    </source>
</evidence>
<feature type="domain" description="MPN" evidence="6">
    <location>
        <begin position="34"/>
        <end position="161"/>
    </location>
</feature>
<gene>
    <name evidence="7" type="ORF">PAPYR_3760</name>
</gene>
<feature type="region of interest" description="Disordered" evidence="5">
    <location>
        <begin position="346"/>
        <end position="380"/>
    </location>
</feature>
<dbReference type="Pfam" id="PF01398">
    <property type="entry name" value="JAB"/>
    <property type="match status" value="1"/>
</dbReference>
<dbReference type="SMART" id="SM00232">
    <property type="entry name" value="JAB_MPN"/>
    <property type="match status" value="1"/>
</dbReference>
<dbReference type="InterPro" id="IPR000555">
    <property type="entry name" value="JAMM/MPN+_dom"/>
</dbReference>
<dbReference type="InterPro" id="IPR045810">
    <property type="entry name" value="eIF3h_C"/>
</dbReference>
<keyword evidence="3 4" id="KW-0648">Protein biosynthesis</keyword>
<evidence type="ECO:0000313" key="8">
    <source>
        <dbReference type="Proteomes" id="UP001141327"/>
    </source>
</evidence>
<evidence type="ECO:0000256" key="5">
    <source>
        <dbReference type="SAM" id="MobiDB-lite"/>
    </source>
</evidence>
<evidence type="ECO:0000256" key="1">
    <source>
        <dbReference type="ARBA" id="ARBA00022490"/>
    </source>
</evidence>
<dbReference type="EMBL" id="JAPMOS010000015">
    <property type="protein sequence ID" value="KAJ4460044.1"/>
    <property type="molecule type" value="Genomic_DNA"/>
</dbReference>
<reference evidence="7" key="1">
    <citation type="journal article" date="2022" name="bioRxiv">
        <title>Genomics of Preaxostyla Flagellates Illuminates Evolutionary Transitions and the Path Towards Mitochondrial Loss.</title>
        <authorList>
            <person name="Novak L.V.F."/>
            <person name="Treitli S.C."/>
            <person name="Pyrih J."/>
            <person name="Halakuc P."/>
            <person name="Pipaliya S.V."/>
            <person name="Vacek V."/>
            <person name="Brzon O."/>
            <person name="Soukal P."/>
            <person name="Eme L."/>
            <person name="Dacks J.B."/>
            <person name="Karnkowska A."/>
            <person name="Elias M."/>
            <person name="Hampl V."/>
        </authorList>
    </citation>
    <scope>NUCLEOTIDE SEQUENCE</scope>
    <source>
        <strain evidence="7">RCP-MX</strain>
    </source>
</reference>
<proteinExistence type="inferred from homology"/>
<accession>A0ABQ8ULH4</accession>
<dbReference type="PROSITE" id="PS50249">
    <property type="entry name" value="MPN"/>
    <property type="match status" value="1"/>
</dbReference>
<evidence type="ECO:0000313" key="7">
    <source>
        <dbReference type="EMBL" id="KAJ4460044.1"/>
    </source>
</evidence>
<keyword evidence="1 4" id="KW-0963">Cytoplasm</keyword>
<dbReference type="InterPro" id="IPR050242">
    <property type="entry name" value="JAMM_MPN+_peptidase_M67A"/>
</dbReference>
<comment type="function">
    <text evidence="4">Component of the eukaryotic translation initiation factor 3 (eIF-3) complex, which is involved in protein synthesis of a specialized repertoire of mRNAs and, together with other initiation factors, stimulates binding of mRNA and methionyl-tRNAi to the 40S ribosome. The eIF-3 complex specifically targets and initiates translation of a subset of mRNAs involved in cell proliferation.</text>
</comment>